<organism evidence="1 2">
    <name type="scientific">Aspergillus carbonarius (strain ITEM 5010)</name>
    <dbReference type="NCBI Taxonomy" id="602072"/>
    <lineage>
        <taxon>Eukaryota</taxon>
        <taxon>Fungi</taxon>
        <taxon>Dikarya</taxon>
        <taxon>Ascomycota</taxon>
        <taxon>Pezizomycotina</taxon>
        <taxon>Eurotiomycetes</taxon>
        <taxon>Eurotiomycetidae</taxon>
        <taxon>Eurotiales</taxon>
        <taxon>Aspergillaceae</taxon>
        <taxon>Aspergillus</taxon>
        <taxon>Aspergillus subgen. Circumdati</taxon>
    </lineage>
</organism>
<dbReference type="VEuPathDB" id="FungiDB:ASPCADRAFT_203168"/>
<dbReference type="EMBL" id="KV907494">
    <property type="protein sequence ID" value="OOF99411.1"/>
    <property type="molecule type" value="Genomic_DNA"/>
</dbReference>
<gene>
    <name evidence="1" type="ORF">ASPCADRAFT_203168</name>
</gene>
<sequence>MEIIVSSSKDAIHRHSHSYMPLTVFCESPIKLIVREYSVSPERYTMINPPIR</sequence>
<dbReference type="Proteomes" id="UP000188318">
    <property type="component" value="Unassembled WGS sequence"/>
</dbReference>
<dbReference type="AlphaFoldDB" id="A0A1R3RY68"/>
<keyword evidence="2" id="KW-1185">Reference proteome</keyword>
<evidence type="ECO:0000313" key="2">
    <source>
        <dbReference type="Proteomes" id="UP000188318"/>
    </source>
</evidence>
<feature type="non-terminal residue" evidence="1">
    <location>
        <position position="52"/>
    </location>
</feature>
<protein>
    <submittedName>
        <fullName evidence="1">Uncharacterized protein</fullName>
    </submittedName>
</protein>
<accession>A0A1R3RY68</accession>
<name>A0A1R3RY68_ASPC5</name>
<proteinExistence type="predicted"/>
<reference evidence="2" key="1">
    <citation type="journal article" date="2017" name="Genome Biol.">
        <title>Comparative genomics reveals high biological diversity and specific adaptations in the industrially and medically important fungal genus Aspergillus.</title>
        <authorList>
            <person name="de Vries R.P."/>
            <person name="Riley R."/>
            <person name="Wiebenga A."/>
            <person name="Aguilar-Osorio G."/>
            <person name="Amillis S."/>
            <person name="Uchima C.A."/>
            <person name="Anderluh G."/>
            <person name="Asadollahi M."/>
            <person name="Askin M."/>
            <person name="Barry K."/>
            <person name="Battaglia E."/>
            <person name="Bayram O."/>
            <person name="Benocci T."/>
            <person name="Braus-Stromeyer S.A."/>
            <person name="Caldana C."/>
            <person name="Canovas D."/>
            <person name="Cerqueira G.C."/>
            <person name="Chen F."/>
            <person name="Chen W."/>
            <person name="Choi C."/>
            <person name="Clum A."/>
            <person name="Dos Santos R.A."/>
            <person name="Damasio A.R."/>
            <person name="Diallinas G."/>
            <person name="Emri T."/>
            <person name="Fekete E."/>
            <person name="Flipphi M."/>
            <person name="Freyberg S."/>
            <person name="Gallo A."/>
            <person name="Gournas C."/>
            <person name="Habgood R."/>
            <person name="Hainaut M."/>
            <person name="Harispe M.L."/>
            <person name="Henrissat B."/>
            <person name="Hilden K.S."/>
            <person name="Hope R."/>
            <person name="Hossain A."/>
            <person name="Karabika E."/>
            <person name="Karaffa L."/>
            <person name="Karanyi Z."/>
            <person name="Krasevec N."/>
            <person name="Kuo A."/>
            <person name="Kusch H."/>
            <person name="LaButti K."/>
            <person name="Lagendijk E.L."/>
            <person name="Lapidus A."/>
            <person name="Levasseur A."/>
            <person name="Lindquist E."/>
            <person name="Lipzen A."/>
            <person name="Logrieco A.F."/>
            <person name="MacCabe A."/>
            <person name="Maekelae M.R."/>
            <person name="Malavazi I."/>
            <person name="Melin P."/>
            <person name="Meyer V."/>
            <person name="Mielnichuk N."/>
            <person name="Miskei M."/>
            <person name="Molnar A.P."/>
            <person name="Mule G."/>
            <person name="Ngan C.Y."/>
            <person name="Orejas M."/>
            <person name="Orosz E."/>
            <person name="Ouedraogo J.P."/>
            <person name="Overkamp K.M."/>
            <person name="Park H.-S."/>
            <person name="Perrone G."/>
            <person name="Piumi F."/>
            <person name="Punt P.J."/>
            <person name="Ram A.F."/>
            <person name="Ramon A."/>
            <person name="Rauscher S."/>
            <person name="Record E."/>
            <person name="Riano-Pachon D.M."/>
            <person name="Robert V."/>
            <person name="Roehrig J."/>
            <person name="Ruller R."/>
            <person name="Salamov A."/>
            <person name="Salih N.S."/>
            <person name="Samson R.A."/>
            <person name="Sandor E."/>
            <person name="Sanguinetti M."/>
            <person name="Schuetze T."/>
            <person name="Sepcic K."/>
            <person name="Shelest E."/>
            <person name="Sherlock G."/>
            <person name="Sophianopoulou V."/>
            <person name="Squina F.M."/>
            <person name="Sun H."/>
            <person name="Susca A."/>
            <person name="Todd R.B."/>
            <person name="Tsang A."/>
            <person name="Unkles S.E."/>
            <person name="van de Wiele N."/>
            <person name="van Rossen-Uffink D."/>
            <person name="Oliveira J.V."/>
            <person name="Vesth T.C."/>
            <person name="Visser J."/>
            <person name="Yu J.-H."/>
            <person name="Zhou M."/>
            <person name="Andersen M.R."/>
            <person name="Archer D.B."/>
            <person name="Baker S.E."/>
            <person name="Benoit I."/>
            <person name="Brakhage A.A."/>
            <person name="Braus G.H."/>
            <person name="Fischer R."/>
            <person name="Frisvad J.C."/>
            <person name="Goldman G.H."/>
            <person name="Houbraken J."/>
            <person name="Oakley B."/>
            <person name="Pocsi I."/>
            <person name="Scazzocchio C."/>
            <person name="Seiboth B."/>
            <person name="vanKuyk P.A."/>
            <person name="Wortman J."/>
            <person name="Dyer P.S."/>
            <person name="Grigoriev I.V."/>
        </authorList>
    </citation>
    <scope>NUCLEOTIDE SEQUENCE [LARGE SCALE GENOMIC DNA]</scope>
    <source>
        <strain evidence="2">ITEM 5010</strain>
    </source>
</reference>
<evidence type="ECO:0000313" key="1">
    <source>
        <dbReference type="EMBL" id="OOF99411.1"/>
    </source>
</evidence>